<feature type="active site" evidence="5">
    <location>
        <position position="254"/>
    </location>
</feature>
<reference evidence="8 9" key="1">
    <citation type="submission" date="2022-05" db="EMBL/GenBank/DDBJ databases">
        <authorList>
            <consortium name="Genoscope - CEA"/>
            <person name="William W."/>
        </authorList>
    </citation>
    <scope>NUCLEOTIDE SEQUENCE [LARGE SCALE GENOMIC DNA]</scope>
</reference>
<dbReference type="SUPFAM" id="SSF49562">
    <property type="entry name" value="C2 domain (Calcium/lipid-binding domain, CaLB)"/>
    <property type="match status" value="2"/>
</dbReference>
<dbReference type="Pfam" id="PF00648">
    <property type="entry name" value="Peptidase_C2"/>
    <property type="match status" value="2"/>
</dbReference>
<feature type="domain" description="Calpain catalytic" evidence="7">
    <location>
        <begin position="25"/>
        <end position="345"/>
    </location>
</feature>
<dbReference type="InterPro" id="IPR038765">
    <property type="entry name" value="Papain-like_cys_pep_sf"/>
</dbReference>
<sequence length="1277" mass="146586">MVKLYYFENQRYSKLKAQCERNESLFVDPVFPPETKSLYFSRATPPEPVEWKRPKDICAPDPPHLFVDGMSSHDVTQGKLGNCWFVAACSSLALEPSLLEKVIPEMKHQEWDPENVGNYQGLFRFRFYRQGQWTEVVIDDLLPTVGGKLVYIHSTEKNEFWSALVEKAYAKLAGSYEALEAGNTGDALVDFTGGVCESVNLKDGGYAEDSEKRQALFKNMERSMKEKSLISASIRIKNRDEMEKRTETGLVMGHAYGVTAVKKMTIGEGLFSLFNRQHLYMIRLRNPWGQKEWNGPWSDDSEEWKKLKQSDREKLGIVFENDGEFWMAFEDFCRYFTNATLCHVLNKSILSLRKRWHVFKHSYRWTPGTNAGGCVENRSTFLKNPQYAFTVKEESDVMIALMQEDTRKEKERGVENLTIGYFVMKVEGNRKYRLHTMFEKAGDSIFINAREVVNKFQLKQGRYVVVPSTYEPNKTGSFLLRVFTEKSSKAMFLDQEHSTGSKIWCCFPQCRTPVCVMSVTVKSASGLEKTSRLSMTPDPYAVICCEGRKVKSPVVKNSLNPTWNTGALFFVRRPQKSRLVIQVWDCNWFWDTFMGQAKLSIDINNKAVIETHNLMGRRRNHQVKMPGAVTVEVKSMGKLHYFQNQRYSKLKSQCEKEKKLFVDPEFPAENKSLFFSRSPTESVEWKRPQEICAPDSPRLFVDGMSTHDITQGRLGNCWFVASCSTLALESSLLEKVIPDLKEQEWNAEEVGKYQGIFKFRFWRKGQWTEVVVDDLLPTINGQLVYIHSKQRNEFWGSLLEKAYAKLNGSYEALEAGNIADALVDFTGGVCESTNLQETAFSQDEDSRLAYFKSMQKAMGQRSLIGASISVKNREDMERRTETGLVMGHAYGVTAIKKVTTGDGLFNLFNREHLYLIRLRNPWGHKEWNGPWSDGSAEWKNLDDDQKENLGIKVDDDGEFWMAFEDFCRHFTKATMCHLMNTSRFSFSKRWHLFKHNNEWKPGISAGGCVTNQDTFLQNPQYAFSVKDQDDGEVLIALMQEDTRIERDEGGKNLSIGYYIMKVEENRTYRIHTMFEKAGDSIFINTREVVNRYQLKKGRYVIVPSTYDPNEAGEFMIRIYTEESSDGMLLEKDHPTGSKICCCIPRMRSPACVLSVLVKSANGIKKRSPILSLDPYALVTCEGKTVRTPTLSDTANPEWNSGALFFVRRPKKTHLVIQIWDSNVFCDSFLGQAKMTVDVNNRTVVLSHQLMGRRRKENEKMPGDVTLEIACYKDLLAV</sequence>
<dbReference type="CDD" id="cd00214">
    <property type="entry name" value="Calpain_III"/>
    <property type="match status" value="2"/>
</dbReference>
<dbReference type="SUPFAM" id="SSF49758">
    <property type="entry name" value="Calpain large subunit, middle domain (domain III)"/>
    <property type="match status" value="2"/>
</dbReference>
<dbReference type="CDD" id="cd04046">
    <property type="entry name" value="C2_Calpain"/>
    <property type="match status" value="2"/>
</dbReference>
<evidence type="ECO:0000256" key="4">
    <source>
        <dbReference type="ARBA" id="ARBA00022807"/>
    </source>
</evidence>
<dbReference type="InterPro" id="IPR000169">
    <property type="entry name" value="Pept_cys_AS"/>
</dbReference>
<evidence type="ECO:0000313" key="8">
    <source>
        <dbReference type="EMBL" id="CAH3106811.1"/>
    </source>
</evidence>
<keyword evidence="4 5" id="KW-0788">Thiol protease</keyword>
<feature type="active site" evidence="5">
    <location>
        <position position="888"/>
    </location>
</feature>
<dbReference type="InterPro" id="IPR035892">
    <property type="entry name" value="C2_domain_sf"/>
</dbReference>
<evidence type="ECO:0000259" key="7">
    <source>
        <dbReference type="PROSITE" id="PS50203"/>
    </source>
</evidence>
<dbReference type="Gene3D" id="2.60.40.150">
    <property type="entry name" value="C2 domain"/>
    <property type="match status" value="2"/>
</dbReference>
<feature type="active site" evidence="5">
    <location>
        <position position="286"/>
    </location>
</feature>
<organism evidence="8 9">
    <name type="scientific">Porites lobata</name>
    <dbReference type="NCBI Taxonomy" id="104759"/>
    <lineage>
        <taxon>Eukaryota</taxon>
        <taxon>Metazoa</taxon>
        <taxon>Cnidaria</taxon>
        <taxon>Anthozoa</taxon>
        <taxon>Hexacorallia</taxon>
        <taxon>Scleractinia</taxon>
        <taxon>Fungiina</taxon>
        <taxon>Poritidae</taxon>
        <taxon>Porites</taxon>
    </lineage>
</organism>
<dbReference type="SMART" id="SM00239">
    <property type="entry name" value="C2"/>
    <property type="match status" value="2"/>
</dbReference>
<dbReference type="InterPro" id="IPR022683">
    <property type="entry name" value="Calpain_III"/>
</dbReference>
<dbReference type="Pfam" id="PF01067">
    <property type="entry name" value="Calpain_III"/>
    <property type="match status" value="2"/>
</dbReference>
<dbReference type="SUPFAM" id="SSF54001">
    <property type="entry name" value="Cysteine proteinases"/>
    <property type="match status" value="2"/>
</dbReference>
<proteinExistence type="inferred from homology"/>
<name>A0ABN8NJK1_9CNID</name>
<dbReference type="InterPro" id="IPR000008">
    <property type="entry name" value="C2_dom"/>
</dbReference>
<feature type="active site" evidence="5">
    <location>
        <position position="920"/>
    </location>
</feature>
<evidence type="ECO:0000256" key="3">
    <source>
        <dbReference type="ARBA" id="ARBA00022801"/>
    </source>
</evidence>
<feature type="domain" description="Calpain catalytic" evidence="7">
    <location>
        <begin position="660"/>
        <end position="979"/>
    </location>
</feature>
<keyword evidence="9" id="KW-1185">Reference proteome</keyword>
<dbReference type="CDD" id="cd00044">
    <property type="entry name" value="CysPc"/>
    <property type="match status" value="2"/>
</dbReference>
<dbReference type="Proteomes" id="UP001159405">
    <property type="component" value="Unassembled WGS sequence"/>
</dbReference>
<dbReference type="PROSITE" id="PS50203">
    <property type="entry name" value="CALPAIN_CAT"/>
    <property type="match status" value="2"/>
</dbReference>
<dbReference type="InterPro" id="IPR033883">
    <property type="entry name" value="C2_III"/>
</dbReference>
<dbReference type="PRINTS" id="PR00704">
    <property type="entry name" value="CALPAIN"/>
</dbReference>
<comment type="caution">
    <text evidence="8">The sequence shown here is derived from an EMBL/GenBank/DDBJ whole genome shotgun (WGS) entry which is preliminary data.</text>
</comment>
<dbReference type="PROSITE" id="PS50004">
    <property type="entry name" value="C2"/>
    <property type="match status" value="2"/>
</dbReference>
<feature type="domain" description="C2" evidence="6">
    <location>
        <begin position="1134"/>
        <end position="1253"/>
    </location>
</feature>
<gene>
    <name evidence="8" type="ORF">PLOB_00014965</name>
</gene>
<dbReference type="InterPro" id="IPR022684">
    <property type="entry name" value="Calpain_cysteine_protease"/>
</dbReference>
<keyword evidence="3 5" id="KW-0378">Hydrolase</keyword>
<evidence type="ECO:0000256" key="2">
    <source>
        <dbReference type="ARBA" id="ARBA00022670"/>
    </source>
</evidence>
<dbReference type="Gene3D" id="2.60.120.380">
    <property type="match status" value="2"/>
</dbReference>
<keyword evidence="2 5" id="KW-0645">Protease</keyword>
<protein>
    <recommendedName>
        <fullName evidence="10">Calpain-5</fullName>
    </recommendedName>
</protein>
<dbReference type="Pfam" id="PF00168">
    <property type="entry name" value="C2"/>
    <property type="match status" value="2"/>
</dbReference>
<feature type="domain" description="C2" evidence="6">
    <location>
        <begin position="498"/>
        <end position="616"/>
    </location>
</feature>
<dbReference type="PANTHER" id="PTHR10183:SF379">
    <property type="entry name" value="CALPAIN-5"/>
    <property type="match status" value="1"/>
</dbReference>
<comment type="similarity">
    <text evidence="1">Belongs to the peptidase C2 family.</text>
</comment>
<dbReference type="InterPro" id="IPR022682">
    <property type="entry name" value="Calpain_domain_III"/>
</dbReference>
<dbReference type="Gene3D" id="3.90.70.10">
    <property type="entry name" value="Cysteine proteinases"/>
    <property type="match status" value="2"/>
</dbReference>
<dbReference type="PANTHER" id="PTHR10183">
    <property type="entry name" value="CALPAIN"/>
    <property type="match status" value="1"/>
</dbReference>
<dbReference type="SMART" id="SM00720">
    <property type="entry name" value="calpain_III"/>
    <property type="match status" value="2"/>
</dbReference>
<dbReference type="PROSITE" id="PS00139">
    <property type="entry name" value="THIOL_PROTEASE_CYS"/>
    <property type="match status" value="2"/>
</dbReference>
<feature type="active site" evidence="5">
    <location>
        <position position="83"/>
    </location>
</feature>
<feature type="active site" evidence="5">
    <location>
        <position position="717"/>
    </location>
</feature>
<dbReference type="InterPro" id="IPR036213">
    <property type="entry name" value="Calpain_III_sf"/>
</dbReference>
<dbReference type="EMBL" id="CALNXK010000019">
    <property type="protein sequence ID" value="CAH3106811.1"/>
    <property type="molecule type" value="Genomic_DNA"/>
</dbReference>
<dbReference type="SMART" id="SM00230">
    <property type="entry name" value="CysPc"/>
    <property type="match status" value="2"/>
</dbReference>
<accession>A0ABN8NJK1</accession>
<evidence type="ECO:0000256" key="1">
    <source>
        <dbReference type="ARBA" id="ARBA00007623"/>
    </source>
</evidence>
<dbReference type="InterPro" id="IPR033884">
    <property type="entry name" value="C2_Calpain"/>
</dbReference>
<evidence type="ECO:0008006" key="10">
    <source>
        <dbReference type="Google" id="ProtNLM"/>
    </source>
</evidence>
<evidence type="ECO:0000259" key="6">
    <source>
        <dbReference type="PROSITE" id="PS50004"/>
    </source>
</evidence>
<evidence type="ECO:0000256" key="5">
    <source>
        <dbReference type="PROSITE-ProRule" id="PRU00239"/>
    </source>
</evidence>
<evidence type="ECO:0000313" key="9">
    <source>
        <dbReference type="Proteomes" id="UP001159405"/>
    </source>
</evidence>
<dbReference type="InterPro" id="IPR001300">
    <property type="entry name" value="Peptidase_C2_calpain_cat"/>
</dbReference>